<organism evidence="2 3">
    <name type="scientific">Phytoactinopolyspora mesophila</name>
    <dbReference type="NCBI Taxonomy" id="2650750"/>
    <lineage>
        <taxon>Bacteria</taxon>
        <taxon>Bacillati</taxon>
        <taxon>Actinomycetota</taxon>
        <taxon>Actinomycetes</taxon>
        <taxon>Jiangellales</taxon>
        <taxon>Jiangellaceae</taxon>
        <taxon>Phytoactinopolyspora</taxon>
    </lineage>
</organism>
<dbReference type="RefSeq" id="WP_162453680.1">
    <property type="nucleotide sequence ID" value="NZ_WLZY01000016.1"/>
</dbReference>
<keyword evidence="1" id="KW-0812">Transmembrane</keyword>
<keyword evidence="3" id="KW-1185">Reference proteome</keyword>
<feature type="transmembrane region" description="Helical" evidence="1">
    <location>
        <begin position="41"/>
        <end position="64"/>
    </location>
</feature>
<comment type="caution">
    <text evidence="2">The sequence shown here is derived from an EMBL/GenBank/DDBJ whole genome shotgun (WGS) entry which is preliminary data.</text>
</comment>
<dbReference type="EMBL" id="WLZY01000016">
    <property type="protein sequence ID" value="NDL60962.1"/>
    <property type="molecule type" value="Genomic_DNA"/>
</dbReference>
<proteinExistence type="predicted"/>
<reference evidence="2 3" key="1">
    <citation type="submission" date="2019-11" db="EMBL/GenBank/DDBJ databases">
        <authorList>
            <person name="Li X.-J."/>
            <person name="Feng X.-M."/>
        </authorList>
    </citation>
    <scope>NUCLEOTIDE SEQUENCE [LARGE SCALE GENOMIC DNA]</scope>
    <source>
        <strain evidence="2 3">XMNu-373</strain>
    </source>
</reference>
<evidence type="ECO:0000313" key="2">
    <source>
        <dbReference type="EMBL" id="NDL60962.1"/>
    </source>
</evidence>
<evidence type="ECO:0000313" key="3">
    <source>
        <dbReference type="Proteomes" id="UP000460435"/>
    </source>
</evidence>
<name>A0A7K3MD93_9ACTN</name>
<dbReference type="Proteomes" id="UP000460435">
    <property type="component" value="Unassembled WGS sequence"/>
</dbReference>
<keyword evidence="1" id="KW-0472">Membrane</keyword>
<feature type="transmembrane region" description="Helical" evidence="1">
    <location>
        <begin position="6"/>
        <end position="29"/>
    </location>
</feature>
<sequence>MLNDASIRNFLIVVAGLVLMGVGIAVLASSRRAQFSEVARTGVNALVGVIILAAGAGALLLVAFGESVLETIFPGDTVRDTNPSSLVERGAELLTSLPLDVMSLLPWA</sequence>
<protein>
    <submittedName>
        <fullName evidence="2">Uncharacterized protein</fullName>
    </submittedName>
</protein>
<keyword evidence="1" id="KW-1133">Transmembrane helix</keyword>
<evidence type="ECO:0000256" key="1">
    <source>
        <dbReference type="SAM" id="Phobius"/>
    </source>
</evidence>
<dbReference type="AlphaFoldDB" id="A0A7K3MD93"/>
<gene>
    <name evidence="2" type="ORF">F7O44_28190</name>
</gene>
<accession>A0A7K3MD93</accession>